<comment type="similarity">
    <text evidence="1">Belongs to the GTP cyclohydrolase I type 2/NIF3 family.</text>
</comment>
<dbReference type="Proteomes" id="UP000605201">
    <property type="component" value="Unassembled WGS sequence"/>
</dbReference>
<dbReference type="PANTHER" id="PTHR13799">
    <property type="entry name" value="NGG1 INTERACTING FACTOR 3"/>
    <property type="match status" value="1"/>
</dbReference>
<evidence type="ECO:0000256" key="3">
    <source>
        <dbReference type="ARBA" id="ARBA00022112"/>
    </source>
</evidence>
<evidence type="ECO:0000256" key="4">
    <source>
        <dbReference type="ARBA" id="ARBA00022723"/>
    </source>
</evidence>
<dbReference type="NCBIfam" id="TIGR00486">
    <property type="entry name" value="YbgI_SA1388"/>
    <property type="match status" value="1"/>
</dbReference>
<feature type="binding site" evidence="5">
    <location>
        <position position="105"/>
    </location>
    <ligand>
        <name>a divalent metal cation</name>
        <dbReference type="ChEBI" id="CHEBI:60240"/>
        <label>1</label>
    </ligand>
</feature>
<sequence>MAATVADIIKVMETMAPLRLAEEWDNVGLQVGQLDWPVRSIWVALDPLYDVVDGACRNGVDLLITHHPLIFNPLRCINFDTPVGSVIQAAAGHKLAIFAAHTNFDSAADGINDVLAFRIGLADLKVLKRGDHPGEDSATDYMQKQGLGRVGELEETMELLPFALSIKEKLGLKYIKVAGKPDLPVRRVAVCSGSGSSLMKDFYSSGAQVFISGDLRYHDAREVEALNLGLIDMGHFASEYLMVEVLAKRLDKVLAADHKDIKVEACRLENDPFLVL</sequence>
<evidence type="ECO:0000256" key="2">
    <source>
        <dbReference type="ARBA" id="ARBA00011643"/>
    </source>
</evidence>
<dbReference type="InterPro" id="IPR002678">
    <property type="entry name" value="DUF34/NIF3"/>
</dbReference>
<dbReference type="PANTHER" id="PTHR13799:SF14">
    <property type="entry name" value="GTP CYCLOHYDROLASE 1 TYPE 2 HOMOLOG"/>
    <property type="match status" value="1"/>
</dbReference>
<keyword evidence="4 5" id="KW-0479">Metal-binding</keyword>
<gene>
    <name evidence="6" type="ORF">H8D96_11775</name>
</gene>
<protein>
    <recommendedName>
        <fullName evidence="3">GTP cyclohydrolase 1 type 2 homolog</fullName>
    </recommendedName>
</protein>
<dbReference type="FunFam" id="3.40.1390.30:FF:000001">
    <property type="entry name" value="GTP cyclohydrolase 1 type 2"/>
    <property type="match status" value="1"/>
</dbReference>
<dbReference type="AlphaFoldDB" id="A0A8J6P570"/>
<feature type="binding site" evidence="5">
    <location>
        <position position="239"/>
    </location>
    <ligand>
        <name>a divalent metal cation</name>
        <dbReference type="ChEBI" id="CHEBI:60240"/>
        <label>1</label>
    </ligand>
</feature>
<comment type="subunit">
    <text evidence="2">Homohexamer.</text>
</comment>
<dbReference type="Pfam" id="PF01784">
    <property type="entry name" value="DUF34_NIF3"/>
    <property type="match status" value="1"/>
</dbReference>
<accession>A0A8J6P570</accession>
<dbReference type="EMBL" id="JACNIG010000234">
    <property type="protein sequence ID" value="MBC8432582.1"/>
    <property type="molecule type" value="Genomic_DNA"/>
</dbReference>
<feature type="binding site" evidence="5">
    <location>
        <position position="235"/>
    </location>
    <ligand>
        <name>a divalent metal cation</name>
        <dbReference type="ChEBI" id="CHEBI:60240"/>
        <label>1</label>
    </ligand>
</feature>
<evidence type="ECO:0000256" key="1">
    <source>
        <dbReference type="ARBA" id="ARBA00006964"/>
    </source>
</evidence>
<organism evidence="6 7">
    <name type="scientific">Candidatus Desulfatibia vada</name>
    <dbReference type="NCBI Taxonomy" id="2841696"/>
    <lineage>
        <taxon>Bacteria</taxon>
        <taxon>Pseudomonadati</taxon>
        <taxon>Thermodesulfobacteriota</taxon>
        <taxon>Desulfobacteria</taxon>
        <taxon>Desulfobacterales</taxon>
        <taxon>Desulfobacterales incertae sedis</taxon>
        <taxon>Candidatus Desulfatibia</taxon>
    </lineage>
</organism>
<evidence type="ECO:0000313" key="7">
    <source>
        <dbReference type="Proteomes" id="UP000605201"/>
    </source>
</evidence>
<dbReference type="GO" id="GO:0046872">
    <property type="term" value="F:metal ion binding"/>
    <property type="evidence" value="ECO:0007669"/>
    <property type="project" value="UniProtKB-KW"/>
</dbReference>
<dbReference type="GO" id="GO:0005737">
    <property type="term" value="C:cytoplasm"/>
    <property type="evidence" value="ECO:0007669"/>
    <property type="project" value="TreeGrafter"/>
</dbReference>
<dbReference type="SUPFAM" id="SSF102705">
    <property type="entry name" value="NIF3 (NGG1p interacting factor 3)-like"/>
    <property type="match status" value="1"/>
</dbReference>
<evidence type="ECO:0000256" key="5">
    <source>
        <dbReference type="PIRSR" id="PIRSR602678-1"/>
    </source>
</evidence>
<evidence type="ECO:0000313" key="6">
    <source>
        <dbReference type="EMBL" id="MBC8432582.1"/>
    </source>
</evidence>
<name>A0A8J6P570_9BACT</name>
<feature type="binding site" evidence="5">
    <location>
        <position position="67"/>
    </location>
    <ligand>
        <name>a divalent metal cation</name>
        <dbReference type="ChEBI" id="CHEBI:60240"/>
        <label>1</label>
    </ligand>
</feature>
<reference evidence="6 7" key="1">
    <citation type="submission" date="2020-08" db="EMBL/GenBank/DDBJ databases">
        <title>Bridging the membrane lipid divide: bacteria of the FCB group superphylum have the potential to synthesize archaeal ether lipids.</title>
        <authorList>
            <person name="Villanueva L."/>
            <person name="Von Meijenfeldt F.A.B."/>
            <person name="Westbye A.B."/>
            <person name="Yadav S."/>
            <person name="Hopmans E.C."/>
            <person name="Dutilh B.E."/>
            <person name="Sinninghe Damste J.S."/>
        </authorList>
    </citation>
    <scope>NUCLEOTIDE SEQUENCE [LARGE SCALE GENOMIC DNA]</scope>
    <source>
        <strain evidence="6">NIOZ-UU17</strain>
    </source>
</reference>
<dbReference type="Gene3D" id="3.40.1390.30">
    <property type="entry name" value="NIF3 (NGG1p interacting factor 3)-like"/>
    <property type="match status" value="2"/>
</dbReference>
<comment type="caution">
    <text evidence="6">The sequence shown here is derived from an EMBL/GenBank/DDBJ whole genome shotgun (WGS) entry which is preliminary data.</text>
</comment>
<proteinExistence type="inferred from homology"/>
<feature type="binding site" evidence="5">
    <location>
        <position position="66"/>
    </location>
    <ligand>
        <name>a divalent metal cation</name>
        <dbReference type="ChEBI" id="CHEBI:60240"/>
        <label>1</label>
    </ligand>
</feature>
<dbReference type="InterPro" id="IPR036069">
    <property type="entry name" value="DUF34/NIF3_sf"/>
</dbReference>